<evidence type="ECO:0000313" key="4">
    <source>
        <dbReference type="Proteomes" id="UP000654075"/>
    </source>
</evidence>
<gene>
    <name evidence="3" type="ORF">PGLA1383_LOCUS9687</name>
</gene>
<feature type="compositionally biased region" description="Polar residues" evidence="1">
    <location>
        <begin position="174"/>
        <end position="185"/>
    </location>
</feature>
<keyword evidence="2" id="KW-0472">Membrane</keyword>
<sequence>MPWGKQTSVLATTTITTTTTTTTSKTTTIKTTTTKTTTTTTTSTSLQREEQVRVVGPGGVAAPSCKQVVAFTSQRPTGVRLWEATTTVQAPWTASPFLWMACFLDLLKLVQLLLAGVLLVMSGIVFSLFAPTDEEEETQEEQQQRQQQHQQQQQELQEQQQERQQQQRQEAERSNGSTACRQSAPTADLETKEQQQ</sequence>
<dbReference type="EMBL" id="CAJNNV010004620">
    <property type="protein sequence ID" value="CAE8590991.1"/>
    <property type="molecule type" value="Genomic_DNA"/>
</dbReference>
<dbReference type="Proteomes" id="UP000654075">
    <property type="component" value="Unassembled WGS sequence"/>
</dbReference>
<reference evidence="3" key="1">
    <citation type="submission" date="2021-02" db="EMBL/GenBank/DDBJ databases">
        <authorList>
            <person name="Dougan E. K."/>
            <person name="Rhodes N."/>
            <person name="Thang M."/>
            <person name="Chan C."/>
        </authorList>
    </citation>
    <scope>NUCLEOTIDE SEQUENCE</scope>
</reference>
<keyword evidence="2" id="KW-1133">Transmembrane helix</keyword>
<organism evidence="3 4">
    <name type="scientific">Polarella glacialis</name>
    <name type="common">Dinoflagellate</name>
    <dbReference type="NCBI Taxonomy" id="89957"/>
    <lineage>
        <taxon>Eukaryota</taxon>
        <taxon>Sar</taxon>
        <taxon>Alveolata</taxon>
        <taxon>Dinophyceae</taxon>
        <taxon>Suessiales</taxon>
        <taxon>Suessiaceae</taxon>
        <taxon>Polarella</taxon>
    </lineage>
</organism>
<protein>
    <submittedName>
        <fullName evidence="3">Uncharacterized protein</fullName>
    </submittedName>
</protein>
<dbReference type="AlphaFoldDB" id="A0A813DSU0"/>
<keyword evidence="2" id="KW-0812">Transmembrane</keyword>
<keyword evidence="4" id="KW-1185">Reference proteome</keyword>
<feature type="transmembrane region" description="Helical" evidence="2">
    <location>
        <begin position="109"/>
        <end position="130"/>
    </location>
</feature>
<proteinExistence type="predicted"/>
<name>A0A813DSU0_POLGL</name>
<comment type="caution">
    <text evidence="3">The sequence shown here is derived from an EMBL/GenBank/DDBJ whole genome shotgun (WGS) entry which is preliminary data.</text>
</comment>
<evidence type="ECO:0000313" key="3">
    <source>
        <dbReference type="EMBL" id="CAE8590991.1"/>
    </source>
</evidence>
<feature type="compositionally biased region" description="Low complexity" evidence="1">
    <location>
        <begin position="144"/>
        <end position="168"/>
    </location>
</feature>
<feature type="region of interest" description="Disordered" evidence="1">
    <location>
        <begin position="135"/>
        <end position="196"/>
    </location>
</feature>
<evidence type="ECO:0000256" key="1">
    <source>
        <dbReference type="SAM" id="MobiDB-lite"/>
    </source>
</evidence>
<evidence type="ECO:0000256" key="2">
    <source>
        <dbReference type="SAM" id="Phobius"/>
    </source>
</evidence>
<accession>A0A813DSU0</accession>